<organism evidence="1 2">
    <name type="scientific">Digitaria exilis</name>
    <dbReference type="NCBI Taxonomy" id="1010633"/>
    <lineage>
        <taxon>Eukaryota</taxon>
        <taxon>Viridiplantae</taxon>
        <taxon>Streptophyta</taxon>
        <taxon>Embryophyta</taxon>
        <taxon>Tracheophyta</taxon>
        <taxon>Spermatophyta</taxon>
        <taxon>Magnoliopsida</taxon>
        <taxon>Liliopsida</taxon>
        <taxon>Poales</taxon>
        <taxon>Poaceae</taxon>
        <taxon>PACMAD clade</taxon>
        <taxon>Panicoideae</taxon>
        <taxon>Panicodae</taxon>
        <taxon>Paniceae</taxon>
        <taxon>Anthephorinae</taxon>
        <taxon>Digitaria</taxon>
    </lineage>
</organism>
<gene>
    <name evidence="1" type="ORF">HU200_066245</name>
</gene>
<sequence length="298" mass="32768">MDVTIADFRGGYDVVSFPSLFGGPSSRLCIMLRGKTGRGVVGAVVRPVTGPSLTQSEATDVLSEAWQKRSIWSCPVFIAPGSAVFEAEESIVTEIPARGQGIPSNETEILLSGVPPPRIGLPPVVDVAFLLGRCFGVPLSLVPDNTWGPHIMLFELHFFKHTEPAYPFDNVEEVESFAMIKSGYRSESEMERWFYVTAATGALAPVLVKLTALLEPVHDLLSKLWGKDDLDAVCEDWMAEARELSYDLEDDINRFLTLGSERGDSGFINKFMKRQADPRALFRHKDASELVGMDEKGG</sequence>
<keyword evidence="2" id="KW-1185">Reference proteome</keyword>
<dbReference type="EMBL" id="JACEFO010003032">
    <property type="protein sequence ID" value="KAF8644999.1"/>
    <property type="molecule type" value="Genomic_DNA"/>
</dbReference>
<dbReference type="Gene3D" id="1.20.5.4130">
    <property type="match status" value="1"/>
</dbReference>
<evidence type="ECO:0000313" key="2">
    <source>
        <dbReference type="Proteomes" id="UP000636709"/>
    </source>
</evidence>
<evidence type="ECO:0000313" key="1">
    <source>
        <dbReference type="EMBL" id="KAF8644999.1"/>
    </source>
</evidence>
<name>A0A834ZYI5_9POAL</name>
<accession>A0A834ZYI5</accession>
<dbReference type="Proteomes" id="UP000636709">
    <property type="component" value="Unassembled WGS sequence"/>
</dbReference>
<proteinExistence type="predicted"/>
<dbReference type="OrthoDB" id="682754at2759"/>
<dbReference type="AlphaFoldDB" id="A0A834ZYI5"/>
<comment type="caution">
    <text evidence="1">The sequence shown here is derived from an EMBL/GenBank/DDBJ whole genome shotgun (WGS) entry which is preliminary data.</text>
</comment>
<reference evidence="1" key="1">
    <citation type="submission" date="2020-07" db="EMBL/GenBank/DDBJ databases">
        <title>Genome sequence and genetic diversity analysis of an under-domesticated orphan crop, white fonio (Digitaria exilis).</title>
        <authorList>
            <person name="Bennetzen J.L."/>
            <person name="Chen S."/>
            <person name="Ma X."/>
            <person name="Wang X."/>
            <person name="Yssel A.E.J."/>
            <person name="Chaluvadi S.R."/>
            <person name="Johnson M."/>
            <person name="Gangashetty P."/>
            <person name="Hamidou F."/>
            <person name="Sanogo M.D."/>
            <person name="Zwaenepoel A."/>
            <person name="Wallace J."/>
            <person name="Van De Peer Y."/>
            <person name="Van Deynze A."/>
        </authorList>
    </citation>
    <scope>NUCLEOTIDE SEQUENCE</scope>
    <source>
        <tissue evidence="1">Leaves</tissue>
    </source>
</reference>
<protein>
    <submittedName>
        <fullName evidence="1">Uncharacterized protein</fullName>
    </submittedName>
</protein>